<dbReference type="InterPro" id="IPR018170">
    <property type="entry name" value="Aldo/ket_reductase_CS"/>
</dbReference>
<evidence type="ECO:0000313" key="5">
    <source>
        <dbReference type="EMBL" id="RBP05674.1"/>
    </source>
</evidence>
<feature type="binding site" evidence="2">
    <location>
        <position position="119"/>
    </location>
    <ligand>
        <name>substrate</name>
    </ligand>
</feature>
<dbReference type="Gene3D" id="3.20.20.100">
    <property type="entry name" value="NADP-dependent oxidoreductase domain"/>
    <property type="match status" value="1"/>
</dbReference>
<name>A0A366ETM3_9HYPH</name>
<reference evidence="5 6" key="1">
    <citation type="submission" date="2018-06" db="EMBL/GenBank/DDBJ databases">
        <title>Genomic Encyclopedia of Type Strains, Phase IV (KMG-IV): sequencing the most valuable type-strain genomes for metagenomic binning, comparative biology and taxonomic classification.</title>
        <authorList>
            <person name="Goeker M."/>
        </authorList>
    </citation>
    <scope>NUCLEOTIDE SEQUENCE [LARGE SCALE GENOMIC DNA]</scope>
    <source>
        <strain evidence="5 6">DSM 24875</strain>
    </source>
</reference>
<sequence>MEAPDTLRLTKIPLVHGAGAMPALGFGTLIPDPVATREATRAALEVGFRHLDCAERYRNEDAVGDAMQEAFKAGAIRRSDVFVTTKLWNSNHRPERVEPAFEASRERLQLDFVDCYLIHTPFAFRPGDDQEPRDERGQIVYDSGVTLLETWRAMERLVDEGRARAIGLSNVNLETVQEIVGAARIKPAVVEVESHPYLPEWDLLDYCRRQGIALLAFAALGHAMAPRLLDDPVIAGIARRLGRTPAQVALAWAVQRGAALLTTSVKRSRIEENFDISTIPEDAMQEIRDKVATTIRFNSVVETGVPGFIPSGR</sequence>
<evidence type="ECO:0000256" key="2">
    <source>
        <dbReference type="PIRSR" id="PIRSR000097-2"/>
    </source>
</evidence>
<feature type="site" description="Lowers pKa of active site Tyr" evidence="3">
    <location>
        <position position="86"/>
    </location>
</feature>
<dbReference type="PIRSF" id="PIRSF000097">
    <property type="entry name" value="AKR"/>
    <property type="match status" value="1"/>
</dbReference>
<dbReference type="InterPro" id="IPR036812">
    <property type="entry name" value="NAD(P)_OxRdtase_dom_sf"/>
</dbReference>
<dbReference type="EMBL" id="QNRK01000034">
    <property type="protein sequence ID" value="RBP05674.1"/>
    <property type="molecule type" value="Genomic_DNA"/>
</dbReference>
<dbReference type="Proteomes" id="UP000253529">
    <property type="component" value="Unassembled WGS sequence"/>
</dbReference>
<evidence type="ECO:0000256" key="3">
    <source>
        <dbReference type="PIRSR" id="PIRSR000097-3"/>
    </source>
</evidence>
<keyword evidence="6" id="KW-1185">Reference proteome</keyword>
<dbReference type="InterPro" id="IPR023210">
    <property type="entry name" value="NADP_OxRdtase_dom"/>
</dbReference>
<evidence type="ECO:0000259" key="4">
    <source>
        <dbReference type="Pfam" id="PF00248"/>
    </source>
</evidence>
<proteinExistence type="predicted"/>
<feature type="domain" description="NADP-dependent oxidoreductase" evidence="4">
    <location>
        <begin position="35"/>
        <end position="290"/>
    </location>
</feature>
<organism evidence="5 6">
    <name type="scientific">Roseiarcus fermentans</name>
    <dbReference type="NCBI Taxonomy" id="1473586"/>
    <lineage>
        <taxon>Bacteria</taxon>
        <taxon>Pseudomonadati</taxon>
        <taxon>Pseudomonadota</taxon>
        <taxon>Alphaproteobacteria</taxon>
        <taxon>Hyphomicrobiales</taxon>
        <taxon>Roseiarcaceae</taxon>
        <taxon>Roseiarcus</taxon>
    </lineage>
</organism>
<comment type="caution">
    <text evidence="5">The sequence shown here is derived from an EMBL/GenBank/DDBJ whole genome shotgun (WGS) entry which is preliminary data.</text>
</comment>
<protein>
    <submittedName>
        <fullName evidence="5">Diketogulonate reductase-like aldo/keto reductase</fullName>
    </submittedName>
</protein>
<dbReference type="GO" id="GO:0016491">
    <property type="term" value="F:oxidoreductase activity"/>
    <property type="evidence" value="ECO:0007669"/>
    <property type="project" value="InterPro"/>
</dbReference>
<dbReference type="OrthoDB" id="9768793at2"/>
<dbReference type="Pfam" id="PF00248">
    <property type="entry name" value="Aldo_ket_red"/>
    <property type="match status" value="1"/>
</dbReference>
<gene>
    <name evidence="5" type="ORF">DFR50_13437</name>
</gene>
<dbReference type="RefSeq" id="WP_113891825.1">
    <property type="nucleotide sequence ID" value="NZ_QNRK01000034.1"/>
</dbReference>
<dbReference type="AlphaFoldDB" id="A0A366ETM3"/>
<dbReference type="PANTHER" id="PTHR11732">
    <property type="entry name" value="ALDO/KETO REDUCTASE"/>
    <property type="match status" value="1"/>
</dbReference>
<evidence type="ECO:0000313" key="6">
    <source>
        <dbReference type="Proteomes" id="UP000253529"/>
    </source>
</evidence>
<evidence type="ECO:0000256" key="1">
    <source>
        <dbReference type="PIRSR" id="PIRSR000097-1"/>
    </source>
</evidence>
<dbReference type="InterPro" id="IPR020471">
    <property type="entry name" value="AKR"/>
</dbReference>
<dbReference type="PROSITE" id="PS00798">
    <property type="entry name" value="ALDOKETO_REDUCTASE_1"/>
    <property type="match status" value="1"/>
</dbReference>
<accession>A0A366ETM3</accession>
<dbReference type="SUPFAM" id="SSF51430">
    <property type="entry name" value="NAD(P)-linked oxidoreductase"/>
    <property type="match status" value="1"/>
</dbReference>
<feature type="active site" description="Proton donor" evidence="1">
    <location>
        <position position="57"/>
    </location>
</feature>
<dbReference type="PRINTS" id="PR00069">
    <property type="entry name" value="ALDKETRDTASE"/>
</dbReference>